<dbReference type="AlphaFoldDB" id="A0AAE0TD40"/>
<reference evidence="1" key="3">
    <citation type="submission" date="2023-05" db="EMBL/GenBank/DDBJ databases">
        <authorList>
            <person name="Smith C.H."/>
        </authorList>
    </citation>
    <scope>NUCLEOTIDE SEQUENCE</scope>
    <source>
        <strain evidence="1">CHS0354</strain>
        <tissue evidence="1">Mantle</tissue>
    </source>
</reference>
<evidence type="ECO:0000313" key="2">
    <source>
        <dbReference type="Proteomes" id="UP001195483"/>
    </source>
</evidence>
<protein>
    <submittedName>
        <fullName evidence="1">Uncharacterized protein</fullName>
    </submittedName>
</protein>
<sequence length="224" mass="25507">DGNLWNNDCGFSGTIPFNGTVFGDPCEGVISDWDEIDCVEPGAIRISSDSCRNLMLPRVYQCLAVIKDNILEKYLITKERITGVYNCWIITSFLCTNSTWKYRAMYKLSSPQCTTFTESACLFDRTPEALLYLNEGHMTKYCKEAVTIKPMGWTTERKRVTYTTNLPPDGESEYVVPENPDAPVYRGEGSNSQDSTIRNSAARYHYYQLHYTAVFIFISYCTVT</sequence>
<evidence type="ECO:0000313" key="1">
    <source>
        <dbReference type="EMBL" id="KAK3607713.1"/>
    </source>
</evidence>
<dbReference type="EMBL" id="JAEAOA010001030">
    <property type="protein sequence ID" value="KAK3607713.1"/>
    <property type="molecule type" value="Genomic_DNA"/>
</dbReference>
<reference evidence="1" key="2">
    <citation type="journal article" date="2021" name="Genome Biol. Evol.">
        <title>Developing a high-quality reference genome for a parasitic bivalve with doubly uniparental inheritance (Bivalvia: Unionida).</title>
        <authorList>
            <person name="Smith C.H."/>
        </authorList>
    </citation>
    <scope>NUCLEOTIDE SEQUENCE</scope>
    <source>
        <strain evidence="1">CHS0354</strain>
        <tissue evidence="1">Mantle</tissue>
    </source>
</reference>
<organism evidence="1 2">
    <name type="scientific">Potamilus streckersoni</name>
    <dbReference type="NCBI Taxonomy" id="2493646"/>
    <lineage>
        <taxon>Eukaryota</taxon>
        <taxon>Metazoa</taxon>
        <taxon>Spiralia</taxon>
        <taxon>Lophotrochozoa</taxon>
        <taxon>Mollusca</taxon>
        <taxon>Bivalvia</taxon>
        <taxon>Autobranchia</taxon>
        <taxon>Heteroconchia</taxon>
        <taxon>Palaeoheterodonta</taxon>
        <taxon>Unionida</taxon>
        <taxon>Unionoidea</taxon>
        <taxon>Unionidae</taxon>
        <taxon>Ambleminae</taxon>
        <taxon>Lampsilini</taxon>
        <taxon>Potamilus</taxon>
    </lineage>
</organism>
<feature type="non-terminal residue" evidence="1">
    <location>
        <position position="224"/>
    </location>
</feature>
<proteinExistence type="predicted"/>
<comment type="caution">
    <text evidence="1">The sequence shown here is derived from an EMBL/GenBank/DDBJ whole genome shotgun (WGS) entry which is preliminary data.</text>
</comment>
<gene>
    <name evidence="1" type="ORF">CHS0354_016738</name>
</gene>
<dbReference type="Proteomes" id="UP001195483">
    <property type="component" value="Unassembled WGS sequence"/>
</dbReference>
<accession>A0AAE0TD40</accession>
<reference evidence="1" key="1">
    <citation type="journal article" date="2021" name="Genome Biol. Evol.">
        <title>A High-Quality Reference Genome for a Parasitic Bivalve with Doubly Uniparental Inheritance (Bivalvia: Unionida).</title>
        <authorList>
            <person name="Smith C.H."/>
        </authorList>
    </citation>
    <scope>NUCLEOTIDE SEQUENCE</scope>
    <source>
        <strain evidence="1">CHS0354</strain>
    </source>
</reference>
<keyword evidence="2" id="KW-1185">Reference proteome</keyword>
<name>A0AAE0TD40_9BIVA</name>